<evidence type="ECO:0000313" key="3">
    <source>
        <dbReference type="Proteomes" id="UP001189429"/>
    </source>
</evidence>
<feature type="compositionally biased region" description="Basic residues" evidence="1">
    <location>
        <begin position="103"/>
        <end position="116"/>
    </location>
</feature>
<gene>
    <name evidence="2" type="ORF">PCOR1329_LOCUS68086</name>
</gene>
<feature type="compositionally biased region" description="Basic and acidic residues" evidence="1">
    <location>
        <begin position="57"/>
        <end position="74"/>
    </location>
</feature>
<dbReference type="Proteomes" id="UP001189429">
    <property type="component" value="Unassembled WGS sequence"/>
</dbReference>
<dbReference type="EMBL" id="CAUYUJ010018859">
    <property type="protein sequence ID" value="CAK0886845.1"/>
    <property type="molecule type" value="Genomic_DNA"/>
</dbReference>
<organism evidence="2 3">
    <name type="scientific">Prorocentrum cordatum</name>
    <dbReference type="NCBI Taxonomy" id="2364126"/>
    <lineage>
        <taxon>Eukaryota</taxon>
        <taxon>Sar</taxon>
        <taxon>Alveolata</taxon>
        <taxon>Dinophyceae</taxon>
        <taxon>Prorocentrales</taxon>
        <taxon>Prorocentraceae</taxon>
        <taxon>Prorocentrum</taxon>
    </lineage>
</organism>
<comment type="caution">
    <text evidence="2">The sequence shown here is derived from an EMBL/GenBank/DDBJ whole genome shotgun (WGS) entry which is preliminary data.</text>
</comment>
<evidence type="ECO:0000256" key="1">
    <source>
        <dbReference type="SAM" id="MobiDB-lite"/>
    </source>
</evidence>
<keyword evidence="3" id="KW-1185">Reference proteome</keyword>
<name>A0ABN9WJY9_9DINO</name>
<feature type="compositionally biased region" description="Polar residues" evidence="1">
    <location>
        <begin position="18"/>
        <end position="28"/>
    </location>
</feature>
<feature type="compositionally biased region" description="Basic and acidic residues" evidence="1">
    <location>
        <begin position="128"/>
        <end position="161"/>
    </location>
</feature>
<evidence type="ECO:0008006" key="4">
    <source>
        <dbReference type="Google" id="ProtNLM"/>
    </source>
</evidence>
<accession>A0ABN9WJY9</accession>
<feature type="region of interest" description="Disordered" evidence="1">
    <location>
        <begin position="1"/>
        <end position="179"/>
    </location>
</feature>
<proteinExistence type="predicted"/>
<protein>
    <recommendedName>
        <fullName evidence="4">Ribosome biogenesis regulatory protein</fullName>
    </recommendedName>
</protein>
<reference evidence="2" key="1">
    <citation type="submission" date="2023-10" db="EMBL/GenBank/DDBJ databases">
        <authorList>
            <person name="Chen Y."/>
            <person name="Shah S."/>
            <person name="Dougan E. K."/>
            <person name="Thang M."/>
            <person name="Chan C."/>
        </authorList>
    </citation>
    <scope>NUCLEOTIDE SEQUENCE [LARGE SCALE GENOMIC DNA]</scope>
</reference>
<evidence type="ECO:0000313" key="2">
    <source>
        <dbReference type="EMBL" id="CAK0886845.1"/>
    </source>
</evidence>
<sequence length="179" mass="19867">MARAEGPSAQGVAGSEPTLPNWSRTTSEYPYAESSDEEEASMTDERTPPAGPPGRMVELKEALEAQRDGAKRWSSDVAGSKHLISKAAARPPQGRPSVEALARHRHTQKASKKKRDAMKAWANWGGGSRKEEKGNEDHKRKKRNEWGDSKKKGVCREERGLPRSGADSPWQDAPWRKQK</sequence>